<evidence type="ECO:0000256" key="4">
    <source>
        <dbReference type="ARBA" id="ARBA00023150"/>
    </source>
</evidence>
<comment type="similarity">
    <text evidence="3 6">Belongs to the MoeA family.</text>
</comment>
<organism evidence="8 9">
    <name type="scientific">Erythrobacter fulvus</name>
    <dbReference type="NCBI Taxonomy" id="2987523"/>
    <lineage>
        <taxon>Bacteria</taxon>
        <taxon>Pseudomonadati</taxon>
        <taxon>Pseudomonadota</taxon>
        <taxon>Alphaproteobacteria</taxon>
        <taxon>Sphingomonadales</taxon>
        <taxon>Erythrobacteraceae</taxon>
        <taxon>Erythrobacter/Porphyrobacter group</taxon>
        <taxon>Erythrobacter</taxon>
    </lineage>
</organism>
<keyword evidence="6" id="KW-0479">Metal-binding</keyword>
<accession>A0ABT5JKW8</accession>
<evidence type="ECO:0000256" key="5">
    <source>
        <dbReference type="ARBA" id="ARBA00047317"/>
    </source>
</evidence>
<sequence length="398" mass="41098">MSELLGLEEAQSRLLALAPITRSINQDIKPSGLTRYLARDITASRTQPPADLSAMDGYAVTPGAGPWRLVGESRAGAPFDGTLDPGQCVRISTGAHVPQGSDRVLLQEDALVSGSAITATDLPPPGKHIRKAGFDFHAGDRVLAKGTALSPATLALAASAGHGALPCFDAPSVAVLDSGDELVPAGEPCGPHQIPASNGVMLGAMLYPYVGRVTALGPVPDDRDALAAALKRAEDSQILITSGGASVGDHDLIQQALKDWGADIAFWKVAIKPGKPLMVATREAAWGRQVILGLPGNPVSSFVTAFLFALPLVRASMGDASPLPRSQMMTAGEALPAVGRRREFLRAISDGQSVRLAGSQDSSALTALAGADCLIDRPANAPAVAQGEAVRVFPLRNG</sequence>
<evidence type="ECO:0000256" key="1">
    <source>
        <dbReference type="ARBA" id="ARBA00002901"/>
    </source>
</evidence>
<dbReference type="InterPro" id="IPR005110">
    <property type="entry name" value="MoeA_linker/N"/>
</dbReference>
<dbReference type="EC" id="2.10.1.1" evidence="6"/>
<proteinExistence type="inferred from homology"/>
<dbReference type="Pfam" id="PF03453">
    <property type="entry name" value="MoeA_N"/>
    <property type="match status" value="1"/>
</dbReference>
<dbReference type="InterPro" id="IPR036425">
    <property type="entry name" value="MoaB/Mog-like_dom_sf"/>
</dbReference>
<dbReference type="Gene3D" id="3.40.980.10">
    <property type="entry name" value="MoaB/Mog-like domain"/>
    <property type="match status" value="1"/>
</dbReference>
<keyword evidence="4 6" id="KW-0501">Molybdenum cofactor biosynthesis</keyword>
<dbReference type="Gene3D" id="3.90.105.10">
    <property type="entry name" value="Molybdopterin biosynthesis moea protein, domain 2"/>
    <property type="match status" value="1"/>
</dbReference>
<reference evidence="8 9" key="1">
    <citation type="submission" date="2022-10" db="EMBL/GenBank/DDBJ databases">
        <title>Erythrobacter sp. sf7 Genome sequencing.</title>
        <authorList>
            <person name="Park S."/>
        </authorList>
    </citation>
    <scope>NUCLEOTIDE SEQUENCE [LARGE SCALE GENOMIC DNA]</scope>
    <source>
        <strain evidence="9">sf7</strain>
    </source>
</reference>
<dbReference type="EMBL" id="JAQQXQ010000001">
    <property type="protein sequence ID" value="MDC8753380.1"/>
    <property type="molecule type" value="Genomic_DNA"/>
</dbReference>
<dbReference type="SUPFAM" id="SSF63867">
    <property type="entry name" value="MoeA C-terminal domain-like"/>
    <property type="match status" value="1"/>
</dbReference>
<dbReference type="Pfam" id="PF03454">
    <property type="entry name" value="MoeA_C"/>
    <property type="match status" value="1"/>
</dbReference>
<dbReference type="CDD" id="cd00887">
    <property type="entry name" value="MoeA"/>
    <property type="match status" value="1"/>
</dbReference>
<dbReference type="InterPro" id="IPR008284">
    <property type="entry name" value="MoCF_biosynth_CS"/>
</dbReference>
<keyword evidence="6" id="KW-0500">Molybdenum</keyword>
<dbReference type="InterPro" id="IPR036688">
    <property type="entry name" value="MoeA_C_domain_IV_sf"/>
</dbReference>
<evidence type="ECO:0000313" key="9">
    <source>
        <dbReference type="Proteomes" id="UP001216558"/>
    </source>
</evidence>
<dbReference type="InterPro" id="IPR001453">
    <property type="entry name" value="MoaB/Mog_dom"/>
</dbReference>
<dbReference type="InterPro" id="IPR036135">
    <property type="entry name" value="MoeA_linker/N_sf"/>
</dbReference>
<keyword evidence="6" id="KW-0808">Transferase</keyword>
<keyword evidence="9" id="KW-1185">Reference proteome</keyword>
<dbReference type="Proteomes" id="UP001216558">
    <property type="component" value="Unassembled WGS sequence"/>
</dbReference>
<dbReference type="PROSITE" id="PS01079">
    <property type="entry name" value="MOCF_BIOSYNTHESIS_2"/>
    <property type="match status" value="1"/>
</dbReference>
<dbReference type="PANTHER" id="PTHR10192">
    <property type="entry name" value="MOLYBDOPTERIN BIOSYNTHESIS PROTEIN"/>
    <property type="match status" value="1"/>
</dbReference>
<comment type="pathway">
    <text evidence="2 6">Cofactor biosynthesis; molybdopterin biosynthesis.</text>
</comment>
<feature type="domain" description="MoaB/Mog" evidence="7">
    <location>
        <begin position="174"/>
        <end position="315"/>
    </location>
</feature>
<evidence type="ECO:0000313" key="8">
    <source>
        <dbReference type="EMBL" id="MDC8753380.1"/>
    </source>
</evidence>
<dbReference type="PANTHER" id="PTHR10192:SF5">
    <property type="entry name" value="GEPHYRIN"/>
    <property type="match status" value="1"/>
</dbReference>
<dbReference type="RefSeq" id="WP_273675701.1">
    <property type="nucleotide sequence ID" value="NZ_JAQQXQ010000001.1"/>
</dbReference>
<dbReference type="Pfam" id="PF00994">
    <property type="entry name" value="MoCF_biosynth"/>
    <property type="match status" value="1"/>
</dbReference>
<dbReference type="InterPro" id="IPR005111">
    <property type="entry name" value="MoeA_C_domain_IV"/>
</dbReference>
<evidence type="ECO:0000259" key="7">
    <source>
        <dbReference type="SMART" id="SM00852"/>
    </source>
</evidence>
<dbReference type="SUPFAM" id="SSF63882">
    <property type="entry name" value="MoeA N-terminal region -like"/>
    <property type="match status" value="1"/>
</dbReference>
<comment type="caution">
    <text evidence="8">The sequence shown here is derived from an EMBL/GenBank/DDBJ whole genome shotgun (WGS) entry which is preliminary data.</text>
</comment>
<evidence type="ECO:0000256" key="3">
    <source>
        <dbReference type="ARBA" id="ARBA00010763"/>
    </source>
</evidence>
<comment type="cofactor">
    <cofactor evidence="6">
        <name>Mg(2+)</name>
        <dbReference type="ChEBI" id="CHEBI:18420"/>
    </cofactor>
</comment>
<dbReference type="InterPro" id="IPR038987">
    <property type="entry name" value="MoeA-like"/>
</dbReference>
<evidence type="ECO:0000256" key="6">
    <source>
        <dbReference type="RuleBase" id="RU365090"/>
    </source>
</evidence>
<dbReference type="Gene3D" id="2.170.190.11">
    <property type="entry name" value="Molybdopterin biosynthesis moea protein, domain 3"/>
    <property type="match status" value="1"/>
</dbReference>
<dbReference type="SUPFAM" id="SSF53218">
    <property type="entry name" value="Molybdenum cofactor biosynthesis proteins"/>
    <property type="match status" value="1"/>
</dbReference>
<name>A0ABT5JKW8_9SPHN</name>
<evidence type="ECO:0000256" key="2">
    <source>
        <dbReference type="ARBA" id="ARBA00005046"/>
    </source>
</evidence>
<dbReference type="SMART" id="SM00852">
    <property type="entry name" value="MoCF_biosynth"/>
    <property type="match status" value="1"/>
</dbReference>
<keyword evidence="6" id="KW-0460">Magnesium</keyword>
<comment type="function">
    <text evidence="1 6">Catalyzes the insertion of molybdate into adenylated molybdopterin with the concomitant release of AMP.</text>
</comment>
<comment type="catalytic activity">
    <reaction evidence="5">
        <text>adenylyl-molybdopterin + molybdate = Mo-molybdopterin + AMP + H(+)</text>
        <dbReference type="Rhea" id="RHEA:35047"/>
        <dbReference type="ChEBI" id="CHEBI:15378"/>
        <dbReference type="ChEBI" id="CHEBI:36264"/>
        <dbReference type="ChEBI" id="CHEBI:62727"/>
        <dbReference type="ChEBI" id="CHEBI:71302"/>
        <dbReference type="ChEBI" id="CHEBI:456215"/>
        <dbReference type="EC" id="2.10.1.1"/>
    </reaction>
</comment>
<gene>
    <name evidence="8" type="ORF">OIK40_01845</name>
</gene>
<dbReference type="Gene3D" id="2.40.340.10">
    <property type="entry name" value="MoeA, C-terminal, domain IV"/>
    <property type="match status" value="1"/>
</dbReference>
<protein>
    <recommendedName>
        <fullName evidence="6">Molybdopterin molybdenumtransferase</fullName>
        <ecNumber evidence="6">2.10.1.1</ecNumber>
    </recommendedName>
</protein>